<protein>
    <submittedName>
        <fullName evidence="1">Uncharacterized protein</fullName>
    </submittedName>
</protein>
<organism evidence="1 2">
    <name type="scientific">Maribacter litopenaei</name>
    <dbReference type="NCBI Taxonomy" id="2976127"/>
    <lineage>
        <taxon>Bacteria</taxon>
        <taxon>Pseudomonadati</taxon>
        <taxon>Bacteroidota</taxon>
        <taxon>Flavobacteriia</taxon>
        <taxon>Flavobacteriales</taxon>
        <taxon>Flavobacteriaceae</taxon>
        <taxon>Maribacter</taxon>
    </lineage>
</organism>
<proteinExistence type="predicted"/>
<sequence length="294" mass="34170">MVLKKWHRAYCPRVFRDGEWNLTIQEVENSEATNTLFKSTFNFEKGIPQQNFNIENDSSALVGRFLRNGMAHDEWISYGSNALEVDEVWYFEEGLLQKIVFDTTGKEVAVFENGMAQFRTVPLDDRFLLVLEYNLQERFDESSITALLSKNWEQYQKINGLLTRLGSTSFATNMKVKVPVYPLDSLQLESLKNIALHFDRATEIASTILTNSHLNIVRRTDDQAQYWYSIAREIETKFIKPLSIYVDLYENQIFEFVNPITIQERIFPMGMPNKSIRLDGDESGDSSSFQLPRR</sequence>
<keyword evidence="2" id="KW-1185">Reference proteome</keyword>
<accession>A0ABY5YC57</accession>
<gene>
    <name evidence="1" type="ORF">NYZ99_10150</name>
</gene>
<evidence type="ECO:0000313" key="1">
    <source>
        <dbReference type="EMBL" id="UWX56509.1"/>
    </source>
</evidence>
<reference evidence="1" key="1">
    <citation type="submission" date="2022-09" db="EMBL/GenBank/DDBJ databases">
        <title>Maribacter litopenaei sp. nov., isolated from the intestinal tract of the Pacific White Shrimp, Litopenaeus vannamei.</title>
        <authorList>
            <person name="Kim S.Y."/>
            <person name="Hwang C.Y."/>
        </authorList>
    </citation>
    <scope>NUCLEOTIDE SEQUENCE</scope>
    <source>
        <strain evidence="1">HL-LV01</strain>
    </source>
</reference>
<evidence type="ECO:0000313" key="2">
    <source>
        <dbReference type="Proteomes" id="UP001059209"/>
    </source>
</evidence>
<name>A0ABY5YC57_9FLAO</name>
<dbReference type="RefSeq" id="WP_260575144.1">
    <property type="nucleotide sequence ID" value="NZ_CP104205.1"/>
</dbReference>
<dbReference type="Proteomes" id="UP001059209">
    <property type="component" value="Chromosome"/>
</dbReference>
<dbReference type="EMBL" id="CP104205">
    <property type="protein sequence ID" value="UWX56509.1"/>
    <property type="molecule type" value="Genomic_DNA"/>
</dbReference>